<evidence type="ECO:0000313" key="1">
    <source>
        <dbReference type="EMBL" id="WIW70740.1"/>
    </source>
</evidence>
<dbReference type="SUPFAM" id="SSF56507">
    <property type="entry name" value="Methionine synthase activation domain-like"/>
    <property type="match status" value="1"/>
</dbReference>
<accession>A0A9Y2AJS1</accession>
<protein>
    <submittedName>
        <fullName evidence="1">Vitamin B12 dependent-methionine synthase activation domain-containing protein</fullName>
    </submittedName>
</protein>
<keyword evidence="2" id="KW-1185">Reference proteome</keyword>
<reference evidence="1" key="1">
    <citation type="submission" date="2023-03" db="EMBL/GenBank/DDBJ databases">
        <title>Selenobaculum gbiensis gen. nov. sp. nov., a new bacterium isolated from the gut microbiota of IBD patient.</title>
        <authorList>
            <person name="Yeo S."/>
            <person name="Park H."/>
            <person name="Huh C.S."/>
        </authorList>
    </citation>
    <scope>NUCLEOTIDE SEQUENCE</scope>
    <source>
        <strain evidence="1">ICN-92133</strain>
    </source>
</reference>
<dbReference type="RefSeq" id="WP_147669405.1">
    <property type="nucleotide sequence ID" value="NZ_CP120678.1"/>
</dbReference>
<gene>
    <name evidence="1" type="ORF">P3F81_12810</name>
</gene>
<dbReference type="Gene3D" id="3.40.109.40">
    <property type="match status" value="1"/>
</dbReference>
<evidence type="ECO:0000313" key="2">
    <source>
        <dbReference type="Proteomes" id="UP001243623"/>
    </source>
</evidence>
<proteinExistence type="predicted"/>
<organism evidence="1 2">
    <name type="scientific">Selenobaculum gibii</name>
    <dbReference type="NCBI Taxonomy" id="3054208"/>
    <lineage>
        <taxon>Bacteria</taxon>
        <taxon>Bacillati</taxon>
        <taxon>Bacillota</taxon>
        <taxon>Negativicutes</taxon>
        <taxon>Selenomonadales</taxon>
        <taxon>Selenomonadaceae</taxon>
        <taxon>Selenobaculum</taxon>
    </lineage>
</organism>
<dbReference type="GO" id="GO:0008705">
    <property type="term" value="F:methionine synthase activity"/>
    <property type="evidence" value="ECO:0007669"/>
    <property type="project" value="InterPro"/>
</dbReference>
<dbReference type="InterPro" id="IPR037010">
    <property type="entry name" value="VitB12-dep_Met_synth_activ_sf"/>
</dbReference>
<dbReference type="EMBL" id="CP120678">
    <property type="protein sequence ID" value="WIW70740.1"/>
    <property type="molecule type" value="Genomic_DNA"/>
</dbReference>
<sequence>MPIYNAALTSIDEMETKRYAGLNKTTFDEQLIKKACVEAQLLSVPKGVWQIYDYNSCTHEIKTEKSFQIEGNSIQKHLADCDKVIVLAATIGEEIEHKITNYFKLGEYSFSLLLDAAATTAVEMTADQMEKAMLTIVAPQGYHMKTRFSPGYGDWDIKFQPQMLRLAEAKAIDISLTDSYMLMPRKSITAIIGLTSKTEKAIQRLKTDCEQCNKVDCLARKESLFI</sequence>
<dbReference type="AlphaFoldDB" id="A0A9Y2AJS1"/>
<dbReference type="Proteomes" id="UP001243623">
    <property type="component" value="Chromosome"/>
</dbReference>
<name>A0A9Y2AJS1_9FIRM</name>
<dbReference type="KEGG" id="sgbi:P3F81_12810"/>